<dbReference type="Proteomes" id="UP001344888">
    <property type="component" value="Unassembled WGS sequence"/>
</dbReference>
<feature type="transmembrane region" description="Helical" evidence="3">
    <location>
        <begin position="337"/>
        <end position="354"/>
    </location>
</feature>
<feature type="transmembrane region" description="Helical" evidence="3">
    <location>
        <begin position="227"/>
        <end position="245"/>
    </location>
</feature>
<dbReference type="RefSeq" id="WP_326121494.1">
    <property type="nucleotide sequence ID" value="NZ_JARSFG010000003.1"/>
</dbReference>
<dbReference type="PANTHER" id="PTHR22550">
    <property type="entry name" value="SPORE GERMINATION PROTEIN"/>
    <property type="match status" value="1"/>
</dbReference>
<keyword evidence="3" id="KW-0812">Transmembrane</keyword>
<sequence length="438" mass="48704">MKTILQELTSKFSHNSDFIVEEELIDNTTVYLIGFQTLVDMTKSKLYIQQIAASSISVKAFFTNISNQLNVNTEQLTKALLDGYLVILSKDETKNAIVNPIPQTLGSGIGEPNNESPIQASIDAFGDDINVNVGMLRKRLNTERLCLCSYEAGELSKRKIYMLYIKDKAPNDLIEKMDQQLTAIQCDIETLDDLNRQFGHRKWSPVSHLSVTELPIQAMHALKNNRVVLFMDYFPFALIFPNLIFDMFKMANDGNFPYVLLLMLRTLRIIGIVATLLLPALYVALVSINPEIFKIDLALFVIKSREGIPLSAFLETIVMVILIDLILEAIVRLPKSIGPAITMVGGIILGQSMVEAELVSNLLIITITGFVIASSAIVGLQNSFYLRLLKYPILLLASIFGILGICVGFIMIIVYLASLTSNGIPYTTFHLGKKGESK</sequence>
<keyword evidence="2 3" id="KW-0472">Membrane</keyword>
<dbReference type="GO" id="GO:0009847">
    <property type="term" value="P:spore germination"/>
    <property type="evidence" value="ECO:0007669"/>
    <property type="project" value="InterPro"/>
</dbReference>
<dbReference type="InterPro" id="IPR004995">
    <property type="entry name" value="Spore_Ger"/>
</dbReference>
<name>A0AAW9NMM2_9BACL</name>
<dbReference type="GO" id="GO:0016020">
    <property type="term" value="C:membrane"/>
    <property type="evidence" value="ECO:0007669"/>
    <property type="project" value="InterPro"/>
</dbReference>
<reference evidence="4 5" key="1">
    <citation type="submission" date="2023-03" db="EMBL/GenBank/DDBJ databases">
        <title>Bacillus Genome Sequencing.</title>
        <authorList>
            <person name="Dunlap C."/>
        </authorList>
    </citation>
    <scope>NUCLEOTIDE SEQUENCE [LARGE SCALE GENOMIC DNA]</scope>
    <source>
        <strain evidence="4 5">B-59205</strain>
    </source>
</reference>
<comment type="caution">
    <text evidence="4">The sequence shown here is derived from an EMBL/GenBank/DDBJ whole genome shotgun (WGS) entry which is preliminary data.</text>
</comment>
<evidence type="ECO:0000256" key="1">
    <source>
        <dbReference type="ARBA" id="ARBA00005278"/>
    </source>
</evidence>
<dbReference type="Pfam" id="PF03323">
    <property type="entry name" value="GerA"/>
    <property type="match status" value="1"/>
</dbReference>
<feature type="transmembrane region" description="Helical" evidence="3">
    <location>
        <begin position="392"/>
        <end position="417"/>
    </location>
</feature>
<accession>A0AAW9NMM2</accession>
<dbReference type="InterPro" id="IPR050768">
    <property type="entry name" value="UPF0353/GerABKA_families"/>
</dbReference>
<comment type="similarity">
    <text evidence="1">Belongs to the GerABKA family.</text>
</comment>
<organism evidence="4 5">
    <name type="scientific">Metasolibacillus meyeri</name>
    <dbReference type="NCBI Taxonomy" id="1071052"/>
    <lineage>
        <taxon>Bacteria</taxon>
        <taxon>Bacillati</taxon>
        <taxon>Bacillota</taxon>
        <taxon>Bacilli</taxon>
        <taxon>Bacillales</taxon>
        <taxon>Caryophanaceae</taxon>
        <taxon>Metasolibacillus</taxon>
    </lineage>
</organism>
<proteinExistence type="inferred from homology"/>
<feature type="transmembrane region" description="Helical" evidence="3">
    <location>
        <begin position="360"/>
        <end position="380"/>
    </location>
</feature>
<keyword evidence="3" id="KW-1133">Transmembrane helix</keyword>
<dbReference type="PIRSF" id="PIRSF005690">
    <property type="entry name" value="GerBA"/>
    <property type="match status" value="1"/>
</dbReference>
<feature type="transmembrane region" description="Helical" evidence="3">
    <location>
        <begin position="266"/>
        <end position="288"/>
    </location>
</feature>
<protein>
    <submittedName>
        <fullName evidence="4">Spore germination protein</fullName>
    </submittedName>
</protein>
<dbReference type="AlphaFoldDB" id="A0AAW9NMM2"/>
<keyword evidence="5" id="KW-1185">Reference proteome</keyword>
<evidence type="ECO:0000256" key="3">
    <source>
        <dbReference type="SAM" id="Phobius"/>
    </source>
</evidence>
<evidence type="ECO:0000256" key="2">
    <source>
        <dbReference type="ARBA" id="ARBA00023136"/>
    </source>
</evidence>
<dbReference type="PANTHER" id="PTHR22550:SF5">
    <property type="entry name" value="LEUCINE ZIPPER PROTEIN 4"/>
    <property type="match status" value="1"/>
</dbReference>
<gene>
    <name evidence="4" type="ORF">P9B03_01935</name>
</gene>
<feature type="transmembrane region" description="Helical" evidence="3">
    <location>
        <begin position="308"/>
        <end position="330"/>
    </location>
</feature>
<evidence type="ECO:0000313" key="4">
    <source>
        <dbReference type="EMBL" id="MEC1177230.1"/>
    </source>
</evidence>
<evidence type="ECO:0000313" key="5">
    <source>
        <dbReference type="Proteomes" id="UP001344888"/>
    </source>
</evidence>
<dbReference type="EMBL" id="JARSFG010000003">
    <property type="protein sequence ID" value="MEC1177230.1"/>
    <property type="molecule type" value="Genomic_DNA"/>
</dbReference>